<comment type="caution">
    <text evidence="2">The sequence shown here is derived from an EMBL/GenBank/DDBJ whole genome shotgun (WGS) entry which is preliminary data.</text>
</comment>
<evidence type="ECO:0008006" key="4">
    <source>
        <dbReference type="Google" id="ProtNLM"/>
    </source>
</evidence>
<accession>A0ABV7JF17</accession>
<evidence type="ECO:0000313" key="2">
    <source>
        <dbReference type="EMBL" id="MFC3194691.1"/>
    </source>
</evidence>
<feature type="signal peptide" evidence="1">
    <location>
        <begin position="1"/>
        <end position="19"/>
    </location>
</feature>
<proteinExistence type="predicted"/>
<feature type="chain" id="PRO_5047263553" description="DUF885 family protein" evidence="1">
    <location>
        <begin position="20"/>
        <end position="545"/>
    </location>
</feature>
<evidence type="ECO:0000313" key="3">
    <source>
        <dbReference type="Proteomes" id="UP001595533"/>
    </source>
</evidence>
<evidence type="ECO:0000256" key="1">
    <source>
        <dbReference type="SAM" id="SignalP"/>
    </source>
</evidence>
<protein>
    <recommendedName>
        <fullName evidence="4">DUF885 family protein</fullName>
    </recommendedName>
</protein>
<dbReference type="Proteomes" id="UP001595533">
    <property type="component" value="Unassembled WGS sequence"/>
</dbReference>
<keyword evidence="1" id="KW-0732">Signal</keyword>
<reference evidence="3" key="1">
    <citation type="journal article" date="2019" name="Int. J. Syst. Evol. Microbiol.">
        <title>The Global Catalogue of Microorganisms (GCM) 10K type strain sequencing project: providing services to taxonomists for standard genome sequencing and annotation.</title>
        <authorList>
            <consortium name="The Broad Institute Genomics Platform"/>
            <consortium name="The Broad Institute Genome Sequencing Center for Infectious Disease"/>
            <person name="Wu L."/>
            <person name="Ma J."/>
        </authorList>
    </citation>
    <scope>NUCLEOTIDE SEQUENCE [LARGE SCALE GENOMIC DNA]</scope>
    <source>
        <strain evidence="3">KCTC 42953</strain>
    </source>
</reference>
<name>A0ABV7JF17_9GAMM</name>
<gene>
    <name evidence="2" type="ORF">ACFODZ_10620</name>
</gene>
<dbReference type="EMBL" id="JBHRTS010000005">
    <property type="protein sequence ID" value="MFC3194691.1"/>
    <property type="molecule type" value="Genomic_DNA"/>
</dbReference>
<dbReference type="RefSeq" id="WP_077410929.1">
    <property type="nucleotide sequence ID" value="NZ_JBHRTS010000005.1"/>
</dbReference>
<keyword evidence="3" id="KW-1185">Reference proteome</keyword>
<sequence>MFKPFLLISVLGCSIIANASTDFHELEQLFEEWRTFETPPLHEGAPDYRATTFALREPQWAAFKRRLLAMDRNGWSVPEQVDWFVVLAELNGFDFNHNVLKPWARDPAFYKQVWTYQSDVPAHEGPTPHFVTELWTYDFPLSEAEQHRLNTDLSRIPPLQQQARKNLTGNARELWVAGIRDLRTQHQVLTGLTAVIQTSNNPALINTLQQAIESTADFIVWLEQQAAGKTGPSGLGKTQYSWYQKHVHLVPMSWQDEVRLLQRELDRAWASLKLEEHRNRKLPQLPSAANAAEYDALAKRSADYFLNWLKDEDILTYKDYFKPALYRHLGQFVPAETRHFFYIGSHLDPTPLYAHFYHWFELAIMVNDPNPRLIRQKALLYNIFDSRNEGTATAVEETFLHAGLYDHNPRAKEIVWIMLAQRAARGLGSLYAHANDMTMEEAGNIHMNWTPRGWMKTEKELLIFEQHLYLRQPGYGTSYVTGKALLERAMAQKAKEDEAQGHEFTLKSFFDELNAIGGIPIALGTWELTGIKPAFLEEVEAEARQ</sequence>
<organism evidence="2 3">
    <name type="scientific">Marinicella sediminis</name>
    <dbReference type="NCBI Taxonomy" id="1792834"/>
    <lineage>
        <taxon>Bacteria</taxon>
        <taxon>Pseudomonadati</taxon>
        <taxon>Pseudomonadota</taxon>
        <taxon>Gammaproteobacteria</taxon>
        <taxon>Lysobacterales</taxon>
        <taxon>Marinicellaceae</taxon>
        <taxon>Marinicella</taxon>
    </lineage>
</organism>